<proteinExistence type="predicted"/>
<dbReference type="AlphaFoldDB" id="W4P4X7"/>
<evidence type="ECO:0000313" key="2">
    <source>
        <dbReference type="Proteomes" id="UP000018861"/>
    </source>
</evidence>
<dbReference type="EMBL" id="BAIQ01000004">
    <property type="protein sequence ID" value="GAE14418.1"/>
    <property type="molecule type" value="Genomic_DNA"/>
</dbReference>
<sequence length="81" mass="9452">MPQQATECPQNEAQLFTKQKQYHFCLKNTLPDHGYICRGRHRKMILNRKQVAYGTDFPKSFSRQTKAFKIRPCFAIANGFA</sequence>
<evidence type="ECO:0000313" key="1">
    <source>
        <dbReference type="EMBL" id="GAE14418.1"/>
    </source>
</evidence>
<comment type="caution">
    <text evidence="1">The sequence shown here is derived from an EMBL/GenBank/DDBJ whole genome shotgun (WGS) entry which is preliminary data.</text>
</comment>
<protein>
    <submittedName>
        <fullName evidence="1">Uncharacterized protein</fullName>
    </submittedName>
</protein>
<name>W4P4X7_9BACE</name>
<organism evidence="1 2">
    <name type="scientific">Bacteroides pyogenes JCM 6292</name>
    <dbReference type="NCBI Taxonomy" id="1235809"/>
    <lineage>
        <taxon>Bacteria</taxon>
        <taxon>Pseudomonadati</taxon>
        <taxon>Bacteroidota</taxon>
        <taxon>Bacteroidia</taxon>
        <taxon>Bacteroidales</taxon>
        <taxon>Bacteroidaceae</taxon>
        <taxon>Bacteroides</taxon>
    </lineage>
</organism>
<reference evidence="1 2" key="1">
    <citation type="journal article" date="2014" name="Genome Announc.">
        <title>Draft Genome Sequences of Three Strains of Bacteroides pyogenes Isolated from a Cat and Swine.</title>
        <authorList>
            <person name="Sakamoto M."/>
            <person name="Oshima K."/>
            <person name="Suda W."/>
            <person name="Kitamura K."/>
            <person name="Iida T."/>
            <person name="Hattori M."/>
            <person name="Ohkuma M."/>
        </authorList>
    </citation>
    <scope>NUCLEOTIDE SEQUENCE [LARGE SCALE GENOMIC DNA]</scope>
    <source>
        <strain evidence="1 2">JCM 6292</strain>
    </source>
</reference>
<dbReference type="Proteomes" id="UP000018861">
    <property type="component" value="Unassembled WGS sequence"/>
</dbReference>
<gene>
    <name evidence="1" type="ORF">JCM6292_557</name>
</gene>
<accession>W4P4X7</accession>